<reference evidence="1 2" key="1">
    <citation type="submission" date="2018-06" db="EMBL/GenBank/DDBJ databases">
        <title>Comparative genomics reveals the genomic features of Rhizophagus irregularis, R. cerebriforme, R. diaphanum and Gigaspora rosea, and their symbiotic lifestyle signature.</title>
        <authorList>
            <person name="Morin E."/>
            <person name="San Clemente H."/>
            <person name="Chen E.C.H."/>
            <person name="De La Providencia I."/>
            <person name="Hainaut M."/>
            <person name="Kuo A."/>
            <person name="Kohler A."/>
            <person name="Murat C."/>
            <person name="Tang N."/>
            <person name="Roy S."/>
            <person name="Loubradou J."/>
            <person name="Henrissat B."/>
            <person name="Grigoriev I.V."/>
            <person name="Corradi N."/>
            <person name="Roux C."/>
            <person name="Martin F.M."/>
        </authorList>
    </citation>
    <scope>NUCLEOTIDE SEQUENCE [LARGE SCALE GENOMIC DNA]</scope>
    <source>
        <strain evidence="1 2">DAOM 227022</strain>
    </source>
</reference>
<evidence type="ECO:0000313" key="1">
    <source>
        <dbReference type="EMBL" id="RIA86232.1"/>
    </source>
</evidence>
<organism evidence="1 2">
    <name type="scientific">Glomus cerebriforme</name>
    <dbReference type="NCBI Taxonomy" id="658196"/>
    <lineage>
        <taxon>Eukaryota</taxon>
        <taxon>Fungi</taxon>
        <taxon>Fungi incertae sedis</taxon>
        <taxon>Mucoromycota</taxon>
        <taxon>Glomeromycotina</taxon>
        <taxon>Glomeromycetes</taxon>
        <taxon>Glomerales</taxon>
        <taxon>Glomeraceae</taxon>
        <taxon>Glomus</taxon>
    </lineage>
</organism>
<gene>
    <name evidence="1" type="ORF">C1645_829618</name>
</gene>
<dbReference type="EMBL" id="QKYT01000376">
    <property type="protein sequence ID" value="RIA86232.1"/>
    <property type="molecule type" value="Genomic_DNA"/>
</dbReference>
<dbReference type="Proteomes" id="UP000265703">
    <property type="component" value="Unassembled WGS sequence"/>
</dbReference>
<dbReference type="OrthoDB" id="2338937at2759"/>
<evidence type="ECO:0000313" key="2">
    <source>
        <dbReference type="Proteomes" id="UP000265703"/>
    </source>
</evidence>
<protein>
    <recommendedName>
        <fullName evidence="3">F-box domain-containing protein</fullName>
    </recommendedName>
</protein>
<feature type="non-terminal residue" evidence="1">
    <location>
        <position position="211"/>
    </location>
</feature>
<accession>A0A397SKQ5</accession>
<dbReference type="Gene3D" id="3.80.10.10">
    <property type="entry name" value="Ribonuclease Inhibitor"/>
    <property type="match status" value="1"/>
</dbReference>
<dbReference type="AlphaFoldDB" id="A0A397SKQ5"/>
<proteinExistence type="predicted"/>
<comment type="caution">
    <text evidence="1">The sequence shown here is derived from an EMBL/GenBank/DDBJ whole genome shotgun (WGS) entry which is preliminary data.</text>
</comment>
<sequence length="211" mass="24603">MRFTHLYIPPNFNHRFSTRTTGAKQHCFAGIEFLRCCTKIDNNILDNLIGICKSIKELELFISLNNSNYGIVRLIETQKKLISHFGITKPPTTKILSSFVNLKILELDDPSRNKWNYFENLSLPYLQILNCRNNVPINTIASLIENTSGLLIEIKIFIKTYSEVDNKRIIQAIHQNCPKLEYLELIILNNNILELEKLLNKCQHLNRLYIR</sequence>
<dbReference type="SUPFAM" id="SSF52047">
    <property type="entry name" value="RNI-like"/>
    <property type="match status" value="1"/>
</dbReference>
<name>A0A397SKQ5_9GLOM</name>
<evidence type="ECO:0008006" key="3">
    <source>
        <dbReference type="Google" id="ProtNLM"/>
    </source>
</evidence>
<keyword evidence="2" id="KW-1185">Reference proteome</keyword>
<dbReference type="InterPro" id="IPR032675">
    <property type="entry name" value="LRR_dom_sf"/>
</dbReference>